<organism evidence="6 7">
    <name type="scientific">Elysia marginata</name>
    <dbReference type="NCBI Taxonomy" id="1093978"/>
    <lineage>
        <taxon>Eukaryota</taxon>
        <taxon>Metazoa</taxon>
        <taxon>Spiralia</taxon>
        <taxon>Lophotrochozoa</taxon>
        <taxon>Mollusca</taxon>
        <taxon>Gastropoda</taxon>
        <taxon>Heterobranchia</taxon>
        <taxon>Euthyneura</taxon>
        <taxon>Panpulmonata</taxon>
        <taxon>Sacoglossa</taxon>
        <taxon>Placobranchoidea</taxon>
        <taxon>Plakobranchidae</taxon>
        <taxon>Elysia</taxon>
    </lineage>
</organism>
<dbReference type="AlphaFoldDB" id="A0AAV4H720"/>
<dbReference type="PROSITE" id="PS51257">
    <property type="entry name" value="PROKAR_LIPOPROTEIN"/>
    <property type="match status" value="1"/>
</dbReference>
<sequence>MEFQKDTDFFHKPYSILFIGLNSCILMSCFFMGEVKYAMFSNLESTMSGAHLKIWRPSALAITWYKESDGIDSHFFWTSTITSLLMLHSVFLALAAIIAFVSIPYHRNFLVFSTYCLFLSMAIFIRVYVIASVLEPSSKLYTTAVHTALTELEQKYKILSNSPYVSSVNTYMINARCCGVNGPSDFVNLNLTFQGSNFLFPYNPSRGADVYFPPGNISYTFKVSRQQSRIPDKKIYRIRKFGHSNLGSFNDCIIQTAFICFFYSVY</sequence>
<feature type="transmembrane region" description="Helical" evidence="5">
    <location>
        <begin position="109"/>
        <end position="129"/>
    </location>
</feature>
<gene>
    <name evidence="6" type="ORF">ElyMa_000895300</name>
</gene>
<dbReference type="InterPro" id="IPR008952">
    <property type="entry name" value="Tetraspanin_EC2_sf"/>
</dbReference>
<evidence type="ECO:0000313" key="7">
    <source>
        <dbReference type="Proteomes" id="UP000762676"/>
    </source>
</evidence>
<protein>
    <submittedName>
        <fullName evidence="6">Uncharacterized protein</fullName>
    </submittedName>
</protein>
<proteinExistence type="predicted"/>
<dbReference type="InterPro" id="IPR018499">
    <property type="entry name" value="Tetraspanin/Peripherin"/>
</dbReference>
<keyword evidence="2 5" id="KW-0812">Transmembrane</keyword>
<evidence type="ECO:0000256" key="4">
    <source>
        <dbReference type="ARBA" id="ARBA00023136"/>
    </source>
</evidence>
<evidence type="ECO:0000256" key="3">
    <source>
        <dbReference type="ARBA" id="ARBA00022989"/>
    </source>
</evidence>
<comment type="subcellular location">
    <subcellularLocation>
        <location evidence="1">Membrane</location>
        <topology evidence="1">Multi-pass membrane protein</topology>
    </subcellularLocation>
</comment>
<name>A0AAV4H720_9GAST</name>
<accession>A0AAV4H720</accession>
<dbReference type="SUPFAM" id="SSF48652">
    <property type="entry name" value="Tetraspanin"/>
    <property type="match status" value="1"/>
</dbReference>
<comment type="caution">
    <text evidence="6">The sequence shown here is derived from an EMBL/GenBank/DDBJ whole genome shotgun (WGS) entry which is preliminary data.</text>
</comment>
<feature type="transmembrane region" description="Helical" evidence="5">
    <location>
        <begin position="14"/>
        <end position="33"/>
    </location>
</feature>
<reference evidence="6 7" key="1">
    <citation type="journal article" date="2021" name="Elife">
        <title>Chloroplast acquisition without the gene transfer in kleptoplastic sea slugs, Plakobranchus ocellatus.</title>
        <authorList>
            <person name="Maeda T."/>
            <person name="Takahashi S."/>
            <person name="Yoshida T."/>
            <person name="Shimamura S."/>
            <person name="Takaki Y."/>
            <person name="Nagai Y."/>
            <person name="Toyoda A."/>
            <person name="Suzuki Y."/>
            <person name="Arimoto A."/>
            <person name="Ishii H."/>
            <person name="Satoh N."/>
            <person name="Nishiyama T."/>
            <person name="Hasebe M."/>
            <person name="Maruyama T."/>
            <person name="Minagawa J."/>
            <person name="Obokata J."/>
            <person name="Shigenobu S."/>
        </authorList>
    </citation>
    <scope>NUCLEOTIDE SEQUENCE [LARGE SCALE GENOMIC DNA]</scope>
</reference>
<keyword evidence="7" id="KW-1185">Reference proteome</keyword>
<feature type="transmembrane region" description="Helical" evidence="5">
    <location>
        <begin position="75"/>
        <end position="103"/>
    </location>
</feature>
<dbReference type="EMBL" id="BMAT01001843">
    <property type="protein sequence ID" value="GFR93539.1"/>
    <property type="molecule type" value="Genomic_DNA"/>
</dbReference>
<evidence type="ECO:0000313" key="6">
    <source>
        <dbReference type="EMBL" id="GFR93539.1"/>
    </source>
</evidence>
<evidence type="ECO:0000256" key="5">
    <source>
        <dbReference type="SAM" id="Phobius"/>
    </source>
</evidence>
<dbReference type="Pfam" id="PF00335">
    <property type="entry name" value="Tetraspanin"/>
    <property type="match status" value="1"/>
</dbReference>
<evidence type="ECO:0000256" key="1">
    <source>
        <dbReference type="ARBA" id="ARBA00004141"/>
    </source>
</evidence>
<dbReference type="GO" id="GO:0016020">
    <property type="term" value="C:membrane"/>
    <property type="evidence" value="ECO:0007669"/>
    <property type="project" value="UniProtKB-SubCell"/>
</dbReference>
<keyword evidence="4 5" id="KW-0472">Membrane</keyword>
<dbReference type="Proteomes" id="UP000762676">
    <property type="component" value="Unassembled WGS sequence"/>
</dbReference>
<evidence type="ECO:0000256" key="2">
    <source>
        <dbReference type="ARBA" id="ARBA00022692"/>
    </source>
</evidence>
<keyword evidence="3 5" id="KW-1133">Transmembrane helix</keyword>